<dbReference type="AlphaFoldDB" id="A0A0R3TCA4"/>
<name>A0A0R3TCA4_RODNA</name>
<keyword evidence="2" id="KW-1185">Reference proteome</keyword>
<protein>
    <submittedName>
        <fullName evidence="1 3">Uncharacterized protein</fullName>
    </submittedName>
</protein>
<dbReference type="Proteomes" id="UP000278807">
    <property type="component" value="Unassembled WGS sequence"/>
</dbReference>
<evidence type="ECO:0000313" key="2">
    <source>
        <dbReference type="Proteomes" id="UP000278807"/>
    </source>
</evidence>
<dbReference type="WBParaSite" id="HNAJ_0000469301-mRNA-1">
    <property type="protein sequence ID" value="HNAJ_0000469301-mRNA-1"/>
    <property type="gene ID" value="HNAJ_0000469301"/>
</dbReference>
<sequence length="118" mass="13827">MKTTLKTLKCIFNFNPVVKAVSEGLKYEHFKGSLTTYSNLMLMTLVMWSTFWCEIIPKLVEDFDSDNSETLKFNFSGMPYEKYCKEFDKFDMEIEDLVGASQAERMKNDALRILYPMD</sequence>
<dbReference type="OrthoDB" id="10389422at2759"/>
<reference evidence="1 2" key="2">
    <citation type="submission" date="2018-11" db="EMBL/GenBank/DDBJ databases">
        <authorList>
            <consortium name="Pathogen Informatics"/>
        </authorList>
    </citation>
    <scope>NUCLEOTIDE SEQUENCE [LARGE SCALE GENOMIC DNA]</scope>
</reference>
<accession>A0A0R3TCA4</accession>
<reference evidence="3" key="1">
    <citation type="submission" date="2017-02" db="UniProtKB">
        <authorList>
            <consortium name="WormBaseParasite"/>
        </authorList>
    </citation>
    <scope>IDENTIFICATION</scope>
</reference>
<dbReference type="EMBL" id="UZAE01003499">
    <property type="protein sequence ID" value="VDO00551.1"/>
    <property type="molecule type" value="Genomic_DNA"/>
</dbReference>
<evidence type="ECO:0000313" key="1">
    <source>
        <dbReference type="EMBL" id="VDO00551.1"/>
    </source>
</evidence>
<organism evidence="3">
    <name type="scientific">Rodentolepis nana</name>
    <name type="common">Dwarf tapeworm</name>
    <name type="synonym">Hymenolepis nana</name>
    <dbReference type="NCBI Taxonomy" id="102285"/>
    <lineage>
        <taxon>Eukaryota</taxon>
        <taxon>Metazoa</taxon>
        <taxon>Spiralia</taxon>
        <taxon>Lophotrochozoa</taxon>
        <taxon>Platyhelminthes</taxon>
        <taxon>Cestoda</taxon>
        <taxon>Eucestoda</taxon>
        <taxon>Cyclophyllidea</taxon>
        <taxon>Hymenolepididae</taxon>
        <taxon>Rodentolepis</taxon>
    </lineage>
</organism>
<proteinExistence type="predicted"/>
<gene>
    <name evidence="1" type="ORF">HNAJ_LOCUS4691</name>
</gene>
<evidence type="ECO:0000313" key="3">
    <source>
        <dbReference type="WBParaSite" id="HNAJ_0000469301-mRNA-1"/>
    </source>
</evidence>